<dbReference type="PANTHER" id="PTHR30514:SF21">
    <property type="entry name" value="RPIR-FAMILY TRANSCRIPTIONAL REGULATOR"/>
    <property type="match status" value="1"/>
</dbReference>
<dbReference type="InterPro" id="IPR046348">
    <property type="entry name" value="SIS_dom_sf"/>
</dbReference>
<dbReference type="InterPro" id="IPR001347">
    <property type="entry name" value="SIS_dom"/>
</dbReference>
<evidence type="ECO:0000256" key="3">
    <source>
        <dbReference type="ARBA" id="ARBA00023163"/>
    </source>
</evidence>
<reference evidence="6 7" key="1">
    <citation type="submission" date="2018-12" db="EMBL/GenBank/DDBJ databases">
        <authorList>
            <consortium name="Pathogen Informatics"/>
        </authorList>
    </citation>
    <scope>NUCLEOTIDE SEQUENCE [LARGE SCALE GENOMIC DNA]</scope>
    <source>
        <strain evidence="6 7">NCTC10713</strain>
    </source>
</reference>
<evidence type="ECO:0000256" key="1">
    <source>
        <dbReference type="ARBA" id="ARBA00023015"/>
    </source>
</evidence>
<name>A0A448AK55_STRAP</name>
<dbReference type="SUPFAM" id="SSF46689">
    <property type="entry name" value="Homeodomain-like"/>
    <property type="match status" value="1"/>
</dbReference>
<feature type="transmembrane region" description="Helical" evidence="4">
    <location>
        <begin position="238"/>
        <end position="259"/>
    </location>
</feature>
<dbReference type="Gene3D" id="1.10.10.10">
    <property type="entry name" value="Winged helix-like DNA-binding domain superfamily/Winged helix DNA-binding domain"/>
    <property type="match status" value="1"/>
</dbReference>
<keyword evidence="4" id="KW-0472">Membrane</keyword>
<dbReference type="InterPro" id="IPR035472">
    <property type="entry name" value="RpiR-like_SIS"/>
</dbReference>
<dbReference type="InterPro" id="IPR009057">
    <property type="entry name" value="Homeodomain-like_sf"/>
</dbReference>
<evidence type="ECO:0000256" key="2">
    <source>
        <dbReference type="ARBA" id="ARBA00023125"/>
    </source>
</evidence>
<keyword evidence="2" id="KW-0238">DNA-binding</keyword>
<keyword evidence="1" id="KW-0805">Transcription regulation</keyword>
<dbReference type="PROSITE" id="PS51071">
    <property type="entry name" value="HTH_RPIR"/>
    <property type="match status" value="1"/>
</dbReference>
<evidence type="ECO:0000313" key="6">
    <source>
        <dbReference type="EMBL" id="VED98714.1"/>
    </source>
</evidence>
<dbReference type="InterPro" id="IPR047640">
    <property type="entry name" value="RpiR-like"/>
</dbReference>
<dbReference type="PANTHER" id="PTHR30514">
    <property type="entry name" value="GLUCOKINASE"/>
    <property type="match status" value="1"/>
</dbReference>
<evidence type="ECO:0000256" key="4">
    <source>
        <dbReference type="SAM" id="Phobius"/>
    </source>
</evidence>
<keyword evidence="6" id="KW-0413">Isomerase</keyword>
<dbReference type="Pfam" id="PF01380">
    <property type="entry name" value="SIS"/>
    <property type="match status" value="1"/>
</dbReference>
<sequence length="278" mass="31418">MLLDQLEDQATFTQAEKEIANFILANLFQVQEMTASELGRASFTSKGSVFRFCKKLGFSGYEAFKRSLTNEYNEKKRIQLILEKNYIHQNTTVKDVIAIVPGLYDNVISQTKLLLKPQVLTRIVQKLKRTSHVDIYGVGVTEVCARNLAFKLQYLGISCSVHTTINEHYIHSIDTKSTVAIILSLTGENPLMIEIADYLKKFNQDIFGIGGIIENGLSSYCQEYIPIFQKDAILSLEVIYPVLSMSVIIDIIFTSLMVVDFDTHVSNALKVANKRMRT</sequence>
<dbReference type="GO" id="GO:1901135">
    <property type="term" value="P:carbohydrate derivative metabolic process"/>
    <property type="evidence" value="ECO:0007669"/>
    <property type="project" value="InterPro"/>
</dbReference>
<dbReference type="GO" id="GO:0016853">
    <property type="term" value="F:isomerase activity"/>
    <property type="evidence" value="ECO:0007669"/>
    <property type="project" value="UniProtKB-KW"/>
</dbReference>
<evidence type="ECO:0000259" key="5">
    <source>
        <dbReference type="PROSITE" id="PS51071"/>
    </source>
</evidence>
<evidence type="ECO:0000313" key="7">
    <source>
        <dbReference type="Proteomes" id="UP000278419"/>
    </source>
</evidence>
<dbReference type="GO" id="GO:0003700">
    <property type="term" value="F:DNA-binding transcription factor activity"/>
    <property type="evidence" value="ECO:0007669"/>
    <property type="project" value="InterPro"/>
</dbReference>
<keyword evidence="3" id="KW-0804">Transcription</keyword>
<dbReference type="Gene3D" id="3.40.50.10490">
    <property type="entry name" value="Glucose-6-phosphate isomerase like protein, domain 1"/>
    <property type="match status" value="1"/>
</dbReference>
<protein>
    <submittedName>
        <fullName evidence="6">SIS (Sugar ISomerase) domain containing transcriptional regulator</fullName>
    </submittedName>
</protein>
<dbReference type="CDD" id="cd05013">
    <property type="entry name" value="SIS_RpiR"/>
    <property type="match status" value="1"/>
</dbReference>
<dbReference type="AlphaFoldDB" id="A0A448AK55"/>
<dbReference type="GO" id="GO:0097367">
    <property type="term" value="F:carbohydrate derivative binding"/>
    <property type="evidence" value="ECO:0007669"/>
    <property type="project" value="InterPro"/>
</dbReference>
<dbReference type="SUPFAM" id="SSF53697">
    <property type="entry name" value="SIS domain"/>
    <property type="match status" value="1"/>
</dbReference>
<keyword evidence="4" id="KW-1133">Transmembrane helix</keyword>
<dbReference type="RefSeq" id="WP_003032648.1">
    <property type="nucleotide sequence ID" value="NZ_AP018548.1"/>
</dbReference>
<accession>A0A448AK55</accession>
<dbReference type="InterPro" id="IPR036388">
    <property type="entry name" value="WH-like_DNA-bd_sf"/>
</dbReference>
<dbReference type="InterPro" id="IPR000281">
    <property type="entry name" value="HTH_RpiR"/>
</dbReference>
<dbReference type="GO" id="GO:0003677">
    <property type="term" value="F:DNA binding"/>
    <property type="evidence" value="ECO:0007669"/>
    <property type="project" value="UniProtKB-KW"/>
</dbReference>
<dbReference type="GeneID" id="93964243"/>
<dbReference type="EMBL" id="LR134283">
    <property type="protein sequence ID" value="VED98714.1"/>
    <property type="molecule type" value="Genomic_DNA"/>
</dbReference>
<organism evidence="6 7">
    <name type="scientific">Streptococcus anginosus</name>
    <dbReference type="NCBI Taxonomy" id="1328"/>
    <lineage>
        <taxon>Bacteria</taxon>
        <taxon>Bacillati</taxon>
        <taxon>Bacillota</taxon>
        <taxon>Bacilli</taxon>
        <taxon>Lactobacillales</taxon>
        <taxon>Streptococcaceae</taxon>
        <taxon>Streptococcus</taxon>
        <taxon>Streptococcus anginosus group</taxon>
    </lineage>
</organism>
<proteinExistence type="predicted"/>
<dbReference type="Proteomes" id="UP000278419">
    <property type="component" value="Chromosome"/>
</dbReference>
<feature type="domain" description="HTH rpiR-type" evidence="5">
    <location>
        <begin position="1"/>
        <end position="75"/>
    </location>
</feature>
<dbReference type="Pfam" id="PF01418">
    <property type="entry name" value="HTH_6"/>
    <property type="match status" value="1"/>
</dbReference>
<gene>
    <name evidence="6" type="primary">murR</name>
    <name evidence="6" type="ORF">NCTC10713_01720</name>
</gene>
<keyword evidence="4" id="KW-0812">Transmembrane</keyword>